<sequence>MSVLGKRKAEDSLVATVDLDSDNEDNETIVQNLSLFRENPFLESHSPRTDEIEAPHTQALAEQSQNHGLADYIQSAKKLILDRISERSLPDSLENLTTQYDKLFHLLEQTVKTGESNSCLLVGNRGSGKSILVRKAIEELRRDHKDNFLVVELNGLVQTDDKSALREITRQLTRESQMEGRSFTSFAESLSFLLSLLKSGTKSNSPVIFVLDEFDLFAQHPKQALLYNLFDIAQSSQNPIAVLGLTCRLDTMELLEKRVKSRFSHRQIYLYSPSNFGDFSAVTKKALKIPQTITAVEPGHIQYIQDFNSAVDTMFEDPSFLAVVRRIFDLTKDLRMFFKICFQPVSNLSIRSPFLNAAQFYESGILQRADSKTELLKGVSLLELILIVSMGKLLDRETNTFNFQMVYDEYKEFMNMTQVGGHSFGMKLYKRAVALKAFEHLQSFELVCPVESVAKCPKEYRMMKIMLEPTQITSAVLKYRDCPSAVKKWGTGNPM</sequence>
<dbReference type="Pfam" id="PF13191">
    <property type="entry name" value="AAA_16"/>
    <property type="match status" value="1"/>
</dbReference>
<dbReference type="GO" id="GO:0005664">
    <property type="term" value="C:nuclear origin of replication recognition complex"/>
    <property type="evidence" value="ECO:0007669"/>
    <property type="project" value="TreeGrafter"/>
</dbReference>
<dbReference type="GO" id="GO:0006270">
    <property type="term" value="P:DNA replication initiation"/>
    <property type="evidence" value="ECO:0007669"/>
    <property type="project" value="TreeGrafter"/>
</dbReference>
<evidence type="ECO:0000256" key="4">
    <source>
        <dbReference type="ARBA" id="ARBA00022705"/>
    </source>
</evidence>
<evidence type="ECO:0000256" key="2">
    <source>
        <dbReference type="ARBA" id="ARBA00005334"/>
    </source>
</evidence>
<dbReference type="InterPro" id="IPR016527">
    <property type="entry name" value="ORC4"/>
</dbReference>
<dbReference type="EMBL" id="JAEPQZ010000005">
    <property type="protein sequence ID" value="KAG2181236.1"/>
    <property type="molecule type" value="Genomic_DNA"/>
</dbReference>
<evidence type="ECO:0000256" key="7">
    <source>
        <dbReference type="PIRNR" id="PIRNR007858"/>
    </source>
</evidence>
<gene>
    <name evidence="9" type="ORF">INT43_008819</name>
</gene>
<dbReference type="InterPro" id="IPR041664">
    <property type="entry name" value="AAA_16"/>
</dbReference>
<reference evidence="9" key="1">
    <citation type="submission" date="2020-12" db="EMBL/GenBank/DDBJ databases">
        <title>Metabolic potential, ecology and presence of endohyphal bacteria is reflected in genomic diversity of Mucoromycotina.</title>
        <authorList>
            <person name="Muszewska A."/>
            <person name="Okrasinska A."/>
            <person name="Steczkiewicz K."/>
            <person name="Drgas O."/>
            <person name="Orlowska M."/>
            <person name="Perlinska-Lenart U."/>
            <person name="Aleksandrzak-Piekarczyk T."/>
            <person name="Szatraj K."/>
            <person name="Zielenkiewicz U."/>
            <person name="Pilsyk S."/>
            <person name="Malc E."/>
            <person name="Mieczkowski P."/>
            <person name="Kruszewska J.S."/>
            <person name="Biernat P."/>
            <person name="Pawlowska J."/>
        </authorList>
    </citation>
    <scope>NUCLEOTIDE SEQUENCE</scope>
    <source>
        <strain evidence="9">WA0000067209</strain>
    </source>
</reference>
<dbReference type="FunFam" id="3.40.50.300:FF:001499">
    <property type="entry name" value="Origin recognition complex subunit 4, putative"/>
    <property type="match status" value="1"/>
</dbReference>
<accession>A0A8H7UD52</accession>
<dbReference type="Proteomes" id="UP000654370">
    <property type="component" value="Unassembled WGS sequence"/>
</dbReference>
<protein>
    <recommendedName>
        <fullName evidence="3 7">Origin recognition complex subunit 4</fullName>
    </recommendedName>
</protein>
<dbReference type="InterPro" id="IPR032705">
    <property type="entry name" value="ORC4_C"/>
</dbReference>
<feature type="domain" description="AAA+ ATPase" evidence="8">
    <location>
        <begin position="115"/>
        <end position="273"/>
    </location>
</feature>
<evidence type="ECO:0000256" key="3">
    <source>
        <dbReference type="ARBA" id="ARBA00019083"/>
    </source>
</evidence>
<keyword evidence="5 7" id="KW-0238">DNA-binding</keyword>
<dbReference type="PIRSF" id="PIRSF007858">
    <property type="entry name" value="ORC4"/>
    <property type="match status" value="1"/>
</dbReference>
<proteinExistence type="inferred from homology"/>
<dbReference type="GO" id="GO:0003688">
    <property type="term" value="F:DNA replication origin binding"/>
    <property type="evidence" value="ECO:0007669"/>
    <property type="project" value="TreeGrafter"/>
</dbReference>
<evidence type="ECO:0000313" key="9">
    <source>
        <dbReference type="EMBL" id="KAG2181236.1"/>
    </source>
</evidence>
<dbReference type="PANTHER" id="PTHR12087">
    <property type="entry name" value="ORIGIN RECOGNITION COMPLEX SUBUNIT 4"/>
    <property type="match status" value="1"/>
</dbReference>
<keyword evidence="6 7" id="KW-0539">Nucleus</keyword>
<keyword evidence="4 7" id="KW-0235">DNA replication</keyword>
<dbReference type="Gene3D" id="3.40.50.300">
    <property type="entry name" value="P-loop containing nucleotide triphosphate hydrolases"/>
    <property type="match status" value="1"/>
</dbReference>
<dbReference type="SMART" id="SM00382">
    <property type="entry name" value="AAA"/>
    <property type="match status" value="1"/>
</dbReference>
<dbReference type="InterPro" id="IPR027417">
    <property type="entry name" value="P-loop_NTPase"/>
</dbReference>
<dbReference type="PANTHER" id="PTHR12087:SF0">
    <property type="entry name" value="ORIGIN RECOGNITION COMPLEX SUBUNIT 4"/>
    <property type="match status" value="1"/>
</dbReference>
<comment type="subcellular location">
    <subcellularLocation>
        <location evidence="1 7">Nucleus</location>
    </subcellularLocation>
</comment>
<evidence type="ECO:0000256" key="1">
    <source>
        <dbReference type="ARBA" id="ARBA00004123"/>
    </source>
</evidence>
<comment type="function">
    <text evidence="7">Component of the origin recognition complex (ORC) that binds origins of replication.</text>
</comment>
<evidence type="ECO:0000259" key="8">
    <source>
        <dbReference type="SMART" id="SM00382"/>
    </source>
</evidence>
<comment type="similarity">
    <text evidence="2 7">Belongs to the ORC4 family.</text>
</comment>
<dbReference type="OrthoDB" id="343623at2759"/>
<name>A0A8H7UD52_MORIS</name>
<dbReference type="AlphaFoldDB" id="A0A8H7UD52"/>
<evidence type="ECO:0000313" key="10">
    <source>
        <dbReference type="Proteomes" id="UP000654370"/>
    </source>
</evidence>
<evidence type="ECO:0000256" key="5">
    <source>
        <dbReference type="ARBA" id="ARBA00023125"/>
    </source>
</evidence>
<dbReference type="InterPro" id="IPR003593">
    <property type="entry name" value="AAA+_ATPase"/>
</dbReference>
<dbReference type="Pfam" id="PF14629">
    <property type="entry name" value="ORC4_C"/>
    <property type="match status" value="1"/>
</dbReference>
<dbReference type="SUPFAM" id="SSF52540">
    <property type="entry name" value="P-loop containing nucleoside triphosphate hydrolases"/>
    <property type="match status" value="1"/>
</dbReference>
<evidence type="ECO:0000256" key="6">
    <source>
        <dbReference type="ARBA" id="ARBA00023242"/>
    </source>
</evidence>
<organism evidence="9 10">
    <name type="scientific">Mortierella isabellina</name>
    <name type="common">Filamentous fungus</name>
    <name type="synonym">Umbelopsis isabellina</name>
    <dbReference type="NCBI Taxonomy" id="91625"/>
    <lineage>
        <taxon>Eukaryota</taxon>
        <taxon>Fungi</taxon>
        <taxon>Fungi incertae sedis</taxon>
        <taxon>Mucoromycota</taxon>
        <taxon>Mucoromycotina</taxon>
        <taxon>Umbelopsidomycetes</taxon>
        <taxon>Umbelopsidales</taxon>
        <taxon>Umbelopsidaceae</taxon>
        <taxon>Umbelopsis</taxon>
    </lineage>
</organism>
<comment type="caution">
    <text evidence="9">The sequence shown here is derived from an EMBL/GenBank/DDBJ whole genome shotgun (WGS) entry which is preliminary data.</text>
</comment>
<keyword evidence="10" id="KW-1185">Reference proteome</keyword>